<dbReference type="AlphaFoldDB" id="A0AAU9ING9"/>
<evidence type="ECO:0000256" key="2">
    <source>
        <dbReference type="SAM" id="Coils"/>
    </source>
</evidence>
<reference evidence="4" key="1">
    <citation type="submission" date="2021-09" db="EMBL/GenBank/DDBJ databases">
        <authorList>
            <consortium name="AG Swart"/>
            <person name="Singh M."/>
            <person name="Singh A."/>
            <person name="Seah K."/>
            <person name="Emmerich C."/>
        </authorList>
    </citation>
    <scope>NUCLEOTIDE SEQUENCE</scope>
    <source>
        <strain evidence="4">ATCC30299</strain>
    </source>
</reference>
<keyword evidence="2" id="KW-0175">Coiled coil</keyword>
<dbReference type="EMBL" id="CAJZBQ010000017">
    <property type="protein sequence ID" value="CAG9317135.1"/>
    <property type="molecule type" value="Genomic_DNA"/>
</dbReference>
<accession>A0AAU9ING9</accession>
<gene>
    <name evidence="4" type="ORF">BSTOLATCC_MIC17771</name>
</gene>
<sequence length="352" mass="41599">MVCEVILHTLNIDPIYVNGLQDFRHYRLRIKVDYNIPLELAVSQIEKKWWTWEVKVDTEAGLPNGDLIAFVWLKDEEEMMELSNYVDILGYRCSMTHAFMFKCNLCGNQGHREEDCNEAKEAIRSLEAIEREKSKLAQERFRTTQLYYCRVETGMENIITNMQVEESSLKIKMRKGVYGELECFEEPMLGRNVQVALKSLMIKLSKYSFALCVNEDECYMGFIQRRRILVLNISEGDARVWKMEAEEPRKIESLKRKLDWTESTMKKLKTSNKYIQLTVEDCTKKRNEESVGPKSCIKIVHLNICGFERQTRWNRADAEGKGHWHSGNLWNSSEWRRIYLCSWLSVNWKRDK</sequence>
<name>A0AAU9ING9_9CILI</name>
<dbReference type="GO" id="GO:0003676">
    <property type="term" value="F:nucleic acid binding"/>
    <property type="evidence" value="ECO:0007669"/>
    <property type="project" value="InterPro"/>
</dbReference>
<keyword evidence="5" id="KW-1185">Reference proteome</keyword>
<organism evidence="4 5">
    <name type="scientific">Blepharisma stoltei</name>
    <dbReference type="NCBI Taxonomy" id="1481888"/>
    <lineage>
        <taxon>Eukaryota</taxon>
        <taxon>Sar</taxon>
        <taxon>Alveolata</taxon>
        <taxon>Ciliophora</taxon>
        <taxon>Postciliodesmatophora</taxon>
        <taxon>Heterotrichea</taxon>
        <taxon>Heterotrichida</taxon>
        <taxon>Blepharismidae</taxon>
        <taxon>Blepharisma</taxon>
    </lineage>
</organism>
<keyword evidence="1" id="KW-0863">Zinc-finger</keyword>
<dbReference type="PROSITE" id="PS50158">
    <property type="entry name" value="ZF_CCHC"/>
    <property type="match status" value="1"/>
</dbReference>
<dbReference type="Proteomes" id="UP001162131">
    <property type="component" value="Unassembled WGS sequence"/>
</dbReference>
<feature type="coiled-coil region" evidence="2">
    <location>
        <begin position="112"/>
        <end position="139"/>
    </location>
</feature>
<dbReference type="GO" id="GO:0008270">
    <property type="term" value="F:zinc ion binding"/>
    <property type="evidence" value="ECO:0007669"/>
    <property type="project" value="UniProtKB-KW"/>
</dbReference>
<proteinExistence type="predicted"/>
<evidence type="ECO:0000259" key="3">
    <source>
        <dbReference type="PROSITE" id="PS50158"/>
    </source>
</evidence>
<keyword evidence="1" id="KW-0862">Zinc</keyword>
<evidence type="ECO:0000256" key="1">
    <source>
        <dbReference type="PROSITE-ProRule" id="PRU00047"/>
    </source>
</evidence>
<evidence type="ECO:0000313" key="5">
    <source>
        <dbReference type="Proteomes" id="UP001162131"/>
    </source>
</evidence>
<keyword evidence="1" id="KW-0479">Metal-binding</keyword>
<dbReference type="InterPro" id="IPR001878">
    <property type="entry name" value="Znf_CCHC"/>
</dbReference>
<protein>
    <recommendedName>
        <fullName evidence="3">CCHC-type domain-containing protein</fullName>
    </recommendedName>
</protein>
<evidence type="ECO:0000313" key="4">
    <source>
        <dbReference type="EMBL" id="CAG9317135.1"/>
    </source>
</evidence>
<feature type="domain" description="CCHC-type" evidence="3">
    <location>
        <begin position="102"/>
        <end position="118"/>
    </location>
</feature>
<comment type="caution">
    <text evidence="4">The sequence shown here is derived from an EMBL/GenBank/DDBJ whole genome shotgun (WGS) entry which is preliminary data.</text>
</comment>